<dbReference type="Proteomes" id="UP000886111">
    <property type="component" value="Unassembled WGS sequence"/>
</dbReference>
<reference evidence="1" key="1">
    <citation type="journal article" date="2020" name="mSystems">
        <title>Genome- and Community-Level Interaction Insights into Carbon Utilization and Element Cycling Functions of Hydrothermarchaeota in Hydrothermal Sediment.</title>
        <authorList>
            <person name="Zhou Z."/>
            <person name="Liu Y."/>
            <person name="Xu W."/>
            <person name="Pan J."/>
            <person name="Luo Z.H."/>
            <person name="Li M."/>
        </authorList>
    </citation>
    <scope>NUCLEOTIDE SEQUENCE [LARGE SCALE GENOMIC DNA]</scope>
    <source>
        <strain evidence="1">HyVt-76</strain>
    </source>
</reference>
<organism evidence="1">
    <name type="scientific">Caldithrix abyssi</name>
    <dbReference type="NCBI Taxonomy" id="187145"/>
    <lineage>
        <taxon>Bacteria</taxon>
        <taxon>Pseudomonadati</taxon>
        <taxon>Calditrichota</taxon>
        <taxon>Calditrichia</taxon>
        <taxon>Calditrichales</taxon>
        <taxon>Calditrichaceae</taxon>
        <taxon>Caldithrix</taxon>
    </lineage>
</organism>
<evidence type="ECO:0000313" key="1">
    <source>
        <dbReference type="EMBL" id="HHE54806.1"/>
    </source>
</evidence>
<comment type="caution">
    <text evidence="1">The sequence shown here is derived from an EMBL/GenBank/DDBJ whole genome shotgun (WGS) entry which is preliminary data.</text>
</comment>
<dbReference type="EMBL" id="DRTD01000245">
    <property type="protein sequence ID" value="HHE54806.1"/>
    <property type="molecule type" value="Genomic_DNA"/>
</dbReference>
<accession>A0A7V5LIU2</accession>
<proteinExistence type="predicted"/>
<name>A0A7V5LIU2_CALAY</name>
<protein>
    <submittedName>
        <fullName evidence="1">Uncharacterized protein</fullName>
    </submittedName>
</protein>
<sequence length="160" mass="18341">MRFHTSLIDQFGDHFGPMILSIPAGMFTPEQSIKIKVIGQAAQSQAWYMTFLFSELAYRLQRLKKDGFFYTLSIDPSQKSGLLHFLGSFKLDKFQLRDANKQMAQVTRNSAGDMIFPIEKLNLNKQLQLFNGKQLIDQINLNQSAGVFFFEKCAVFPVYV</sequence>
<dbReference type="AlphaFoldDB" id="A0A7V5LIU2"/>
<gene>
    <name evidence="1" type="ORF">ENL21_03420</name>
</gene>